<dbReference type="NCBIfam" id="TIGR02887">
    <property type="entry name" value="spore_ger_x_C"/>
    <property type="match status" value="1"/>
</dbReference>
<sequence length="371" mass="41988">MKRIFHTIFVSVVILLLSSCGRPIPIEDLTIALILGVDIDEENNLVISESSPVFSEDAPKNIATYEVKAKTIRESRELFNVRATGDVTAAKIQVFLIGKRVLEQDNWFSMLDTVYRNPTFSINTRVIVVDGPVADVIFYEPDNKPPLPLHLKGLIDKYTMRTTDVIITFQELHRQMYEKGLTAFIPELIKDNDLRLNGLTLLDGDGKYVDSLSINESLLLLVLKGEQKHELTLTFPVTSVEEDGGIFNLNEISIAFSNINTKVKSSYKDDKFSFDFNIKMRGSIAERLFVTGSMKEDELKKMLEKELKSQFEDLINKIQENKIDPTGLGLYARAYHYEQFKKVEDNWGEALAEANINVSVEVEIKSPGAVK</sequence>
<evidence type="ECO:0000256" key="6">
    <source>
        <dbReference type="ARBA" id="ARBA00023139"/>
    </source>
</evidence>
<dbReference type="InterPro" id="IPR008844">
    <property type="entry name" value="Spore_GerAC-like"/>
</dbReference>
<dbReference type="EMBL" id="CP018866">
    <property type="protein sequence ID" value="AST90146.1"/>
    <property type="molecule type" value="Genomic_DNA"/>
</dbReference>
<evidence type="ECO:0000256" key="2">
    <source>
        <dbReference type="ARBA" id="ARBA00007886"/>
    </source>
</evidence>
<keyword evidence="11" id="KW-1185">Reference proteome</keyword>
<keyword evidence="5" id="KW-0472">Membrane</keyword>
<dbReference type="Pfam" id="PF05504">
    <property type="entry name" value="Spore_GerAC"/>
    <property type="match status" value="1"/>
</dbReference>
<accession>A0A223KL76</accession>
<name>A0A223KL76_9BACI</name>
<feature type="domain" description="Spore germination protein N-terminal" evidence="9">
    <location>
        <begin position="25"/>
        <end position="188"/>
    </location>
</feature>
<dbReference type="InterPro" id="IPR046953">
    <property type="entry name" value="Spore_GerAC-like_C"/>
</dbReference>
<dbReference type="Proteomes" id="UP000215224">
    <property type="component" value="Chromosome"/>
</dbReference>
<evidence type="ECO:0000259" key="8">
    <source>
        <dbReference type="Pfam" id="PF05504"/>
    </source>
</evidence>
<evidence type="ECO:0000313" key="10">
    <source>
        <dbReference type="EMBL" id="AST90146.1"/>
    </source>
</evidence>
<dbReference type="PROSITE" id="PS51257">
    <property type="entry name" value="PROKAR_LIPOPROTEIN"/>
    <property type="match status" value="1"/>
</dbReference>
<dbReference type="PANTHER" id="PTHR35789">
    <property type="entry name" value="SPORE GERMINATION PROTEIN B3"/>
    <property type="match status" value="1"/>
</dbReference>
<dbReference type="PANTHER" id="PTHR35789:SF1">
    <property type="entry name" value="SPORE GERMINATION PROTEIN B3"/>
    <property type="match status" value="1"/>
</dbReference>
<dbReference type="STRING" id="1314751.GCA_001591425_02403"/>
<keyword evidence="6" id="KW-0564">Palmitate</keyword>
<gene>
    <name evidence="10" type="ORF">BC6307_02040</name>
</gene>
<dbReference type="InterPro" id="IPR057336">
    <property type="entry name" value="GerAC_N"/>
</dbReference>
<evidence type="ECO:0000256" key="3">
    <source>
        <dbReference type="ARBA" id="ARBA00022544"/>
    </source>
</evidence>
<evidence type="ECO:0000256" key="4">
    <source>
        <dbReference type="ARBA" id="ARBA00022729"/>
    </source>
</evidence>
<keyword evidence="7" id="KW-0449">Lipoprotein</keyword>
<evidence type="ECO:0000256" key="1">
    <source>
        <dbReference type="ARBA" id="ARBA00004635"/>
    </source>
</evidence>
<evidence type="ECO:0000256" key="5">
    <source>
        <dbReference type="ARBA" id="ARBA00023136"/>
    </source>
</evidence>
<evidence type="ECO:0000313" key="11">
    <source>
        <dbReference type="Proteomes" id="UP000215224"/>
    </source>
</evidence>
<keyword evidence="3" id="KW-0309">Germination</keyword>
<keyword evidence="4" id="KW-0732">Signal</keyword>
<reference evidence="10 11" key="1">
    <citation type="submission" date="2016-12" db="EMBL/GenBank/DDBJ databases">
        <title>The whole genome sequencing and assembly of Bacillus cohnii DSM 6307T strain.</title>
        <authorList>
            <person name="Lee Y.-J."/>
            <person name="Yi H."/>
            <person name="Bahn Y.-S."/>
            <person name="Kim J.F."/>
            <person name="Lee D.-W."/>
        </authorList>
    </citation>
    <scope>NUCLEOTIDE SEQUENCE [LARGE SCALE GENOMIC DNA]</scope>
    <source>
        <strain evidence="10 11">DSM 6307</strain>
    </source>
</reference>
<feature type="domain" description="Spore germination GerAC-like C-terminal" evidence="8">
    <location>
        <begin position="197"/>
        <end position="368"/>
    </location>
</feature>
<comment type="similarity">
    <text evidence="2">Belongs to the GerABKC lipoprotein family.</text>
</comment>
<organism evidence="10 11">
    <name type="scientific">Sutcliffiella cohnii</name>
    <dbReference type="NCBI Taxonomy" id="33932"/>
    <lineage>
        <taxon>Bacteria</taxon>
        <taxon>Bacillati</taxon>
        <taxon>Bacillota</taxon>
        <taxon>Bacilli</taxon>
        <taxon>Bacillales</taxon>
        <taxon>Bacillaceae</taxon>
        <taxon>Sutcliffiella</taxon>
    </lineage>
</organism>
<evidence type="ECO:0000259" key="9">
    <source>
        <dbReference type="Pfam" id="PF25198"/>
    </source>
</evidence>
<dbReference type="KEGG" id="bcoh:BC6307_02040"/>
<dbReference type="InterPro" id="IPR038501">
    <property type="entry name" value="Spore_GerAC_C_sf"/>
</dbReference>
<evidence type="ECO:0000256" key="7">
    <source>
        <dbReference type="ARBA" id="ARBA00023288"/>
    </source>
</evidence>
<dbReference type="GO" id="GO:0009847">
    <property type="term" value="P:spore germination"/>
    <property type="evidence" value="ECO:0007669"/>
    <property type="project" value="InterPro"/>
</dbReference>
<dbReference type="RefSeq" id="WP_066416363.1">
    <property type="nucleotide sequence ID" value="NZ_CP018866.1"/>
</dbReference>
<proteinExistence type="inferred from homology"/>
<protein>
    <submittedName>
        <fullName evidence="10">Spore gernimation protein</fullName>
    </submittedName>
</protein>
<dbReference type="GO" id="GO:0016020">
    <property type="term" value="C:membrane"/>
    <property type="evidence" value="ECO:0007669"/>
    <property type="project" value="UniProtKB-SubCell"/>
</dbReference>
<comment type="subcellular location">
    <subcellularLocation>
        <location evidence="1">Membrane</location>
        <topology evidence="1">Lipid-anchor</topology>
    </subcellularLocation>
</comment>
<dbReference type="Gene3D" id="3.30.300.210">
    <property type="entry name" value="Nutrient germinant receptor protein C, domain 3"/>
    <property type="match status" value="1"/>
</dbReference>
<dbReference type="AlphaFoldDB" id="A0A223KL76"/>
<dbReference type="Pfam" id="PF25198">
    <property type="entry name" value="Spore_GerAC_N"/>
    <property type="match status" value="1"/>
</dbReference>